<feature type="coiled-coil region" evidence="2">
    <location>
        <begin position="278"/>
        <end position="309"/>
    </location>
</feature>
<dbReference type="AlphaFoldDB" id="A0A9Q0REI0"/>
<dbReference type="OrthoDB" id="2384430at2759"/>
<dbReference type="InterPro" id="IPR011990">
    <property type="entry name" value="TPR-like_helical_dom_sf"/>
</dbReference>
<dbReference type="GO" id="GO:0036503">
    <property type="term" value="P:ERAD pathway"/>
    <property type="evidence" value="ECO:0007669"/>
    <property type="project" value="TreeGrafter"/>
</dbReference>
<organism evidence="5 6">
    <name type="scientific">Anaeramoeba ignava</name>
    <name type="common">Anaerobic marine amoeba</name>
    <dbReference type="NCBI Taxonomy" id="1746090"/>
    <lineage>
        <taxon>Eukaryota</taxon>
        <taxon>Metamonada</taxon>
        <taxon>Anaeramoebidae</taxon>
        <taxon>Anaeramoeba</taxon>
    </lineage>
</organism>
<dbReference type="GO" id="GO:0005789">
    <property type="term" value="C:endoplasmic reticulum membrane"/>
    <property type="evidence" value="ECO:0007669"/>
    <property type="project" value="TreeGrafter"/>
</dbReference>
<comment type="caution">
    <text evidence="5">The sequence shown here is derived from an EMBL/GenBank/DDBJ whole genome shotgun (WGS) entry which is preliminary data.</text>
</comment>
<reference evidence="5" key="1">
    <citation type="submission" date="2022-10" db="EMBL/GenBank/DDBJ databases">
        <title>Novel sulphate-reducing endosymbionts in the free-living metamonad Anaeramoeba.</title>
        <authorList>
            <person name="Jerlstrom-Hultqvist J."/>
            <person name="Cepicka I."/>
            <person name="Gallot-Lavallee L."/>
            <person name="Salas-Leiva D."/>
            <person name="Curtis B.A."/>
            <person name="Zahonova K."/>
            <person name="Pipaliya S."/>
            <person name="Dacks J."/>
            <person name="Roger A.J."/>
        </authorList>
    </citation>
    <scope>NUCLEOTIDE SEQUENCE</scope>
    <source>
        <strain evidence="5">BMAN</strain>
    </source>
</reference>
<protein>
    <submittedName>
        <fullName evidence="5">Sel1l adaptor subunit of erad e3 ubiquitin ligase</fullName>
    </submittedName>
</protein>
<dbReference type="Pfam" id="PF04969">
    <property type="entry name" value="CS"/>
    <property type="match status" value="1"/>
</dbReference>
<evidence type="ECO:0000313" key="5">
    <source>
        <dbReference type="EMBL" id="KAJ5075734.1"/>
    </source>
</evidence>
<evidence type="ECO:0000259" key="4">
    <source>
        <dbReference type="PROSITE" id="PS51203"/>
    </source>
</evidence>
<dbReference type="OMA" id="WFEAVIS"/>
<dbReference type="Gene3D" id="1.25.40.10">
    <property type="entry name" value="Tetratricopeptide repeat domain"/>
    <property type="match status" value="1"/>
</dbReference>
<keyword evidence="2" id="KW-0175">Coiled coil</keyword>
<evidence type="ECO:0000256" key="1">
    <source>
        <dbReference type="ARBA" id="ARBA00038101"/>
    </source>
</evidence>
<name>A0A9Q0REI0_ANAIG</name>
<dbReference type="Proteomes" id="UP001149090">
    <property type="component" value="Unassembled WGS sequence"/>
</dbReference>
<sequence>MIPILNYKTAQSENSITIVLIVPENTNQEDLVIEIKPKTICVGLKNKNSLIEGVLYDEIEKHDFTFENKRYLNIIMEKKNPISWPIIIKEPNNGKIDSHSAFLLYALNEEKENYKEAFKYLEISSEKKHFISVHRLATFYSLGSEEYNIKPDAKKALDLWTTSAEMGNPEAQHLVYFSKLNQSFFKGNGIEKDLKKAVLYWNEAAEDEHPEALFNLGILYLNGNGVETNPEKALVLIQKAKELDPQLEIPEEIKKLMNNKKISEIENLESIQKVQEIDKKQEIEKKEKVQEIEKKEKKQIDKKEESKSNTTKYIIIGGIAILVAGIAYFKFRKPKNSKND</sequence>
<dbReference type="InterPro" id="IPR007052">
    <property type="entry name" value="CS_dom"/>
</dbReference>
<keyword evidence="3" id="KW-1133">Transmembrane helix</keyword>
<dbReference type="InterPro" id="IPR050767">
    <property type="entry name" value="Sel1_AlgK"/>
</dbReference>
<dbReference type="InterPro" id="IPR008978">
    <property type="entry name" value="HSP20-like_chaperone"/>
</dbReference>
<evidence type="ECO:0000256" key="3">
    <source>
        <dbReference type="SAM" id="Phobius"/>
    </source>
</evidence>
<dbReference type="SUPFAM" id="SSF81901">
    <property type="entry name" value="HCP-like"/>
    <property type="match status" value="1"/>
</dbReference>
<keyword evidence="3" id="KW-0472">Membrane</keyword>
<feature type="domain" description="CS" evidence="4">
    <location>
        <begin position="2"/>
        <end position="88"/>
    </location>
</feature>
<dbReference type="Gene3D" id="2.60.40.790">
    <property type="match status" value="1"/>
</dbReference>
<keyword evidence="6" id="KW-1185">Reference proteome</keyword>
<dbReference type="EMBL" id="JAPDFW010000063">
    <property type="protein sequence ID" value="KAJ5075734.1"/>
    <property type="molecule type" value="Genomic_DNA"/>
</dbReference>
<dbReference type="PANTHER" id="PTHR11102:SF147">
    <property type="entry name" value="SEL1L ADAPTOR SUBUNIT OF ERAD E3 UBIQUITIN LIGASE"/>
    <property type="match status" value="1"/>
</dbReference>
<proteinExistence type="inferred from homology"/>
<dbReference type="Pfam" id="PF08238">
    <property type="entry name" value="Sel1"/>
    <property type="match status" value="4"/>
</dbReference>
<dbReference type="InterPro" id="IPR006597">
    <property type="entry name" value="Sel1-like"/>
</dbReference>
<dbReference type="PANTHER" id="PTHR11102">
    <property type="entry name" value="SEL-1-LIKE PROTEIN"/>
    <property type="match status" value="1"/>
</dbReference>
<accession>A0A9Q0REI0</accession>
<evidence type="ECO:0000313" key="6">
    <source>
        <dbReference type="Proteomes" id="UP001149090"/>
    </source>
</evidence>
<feature type="transmembrane region" description="Helical" evidence="3">
    <location>
        <begin position="313"/>
        <end position="331"/>
    </location>
</feature>
<dbReference type="SUPFAM" id="SSF49764">
    <property type="entry name" value="HSP20-like chaperones"/>
    <property type="match status" value="1"/>
</dbReference>
<gene>
    <name evidence="5" type="ORF">M0811_06596</name>
</gene>
<dbReference type="PROSITE" id="PS51203">
    <property type="entry name" value="CS"/>
    <property type="match status" value="1"/>
</dbReference>
<keyword evidence="3" id="KW-0812">Transmembrane</keyword>
<evidence type="ECO:0000256" key="2">
    <source>
        <dbReference type="SAM" id="Coils"/>
    </source>
</evidence>
<dbReference type="SMART" id="SM00671">
    <property type="entry name" value="SEL1"/>
    <property type="match status" value="4"/>
</dbReference>
<dbReference type="CDD" id="cd06467">
    <property type="entry name" value="p23_NUDC_like"/>
    <property type="match status" value="1"/>
</dbReference>
<comment type="similarity">
    <text evidence="1">Belongs to the sel-1 family.</text>
</comment>